<sequence>MVKGVFGQMMEKLLYYWFKNDFELLNCILILSLKGHFISYNTISNLCKEETNLVEYNGLSNEQFKYLKKKLLILESLYDFKIKDNQIKMEYIEKEFIKINCSLFIVIENNNKIIESLKNDNNLNNTTTIIKPKKKKSNELFKKVWKNIVLKNKILLEVRLYNIHYKTITFPNISSLVQYRYRIYLNDIIIEDDENKETIEQGMIPWGVEKIQFKFNPIFKENSIPESVTHIKFGYSFNKPFNCDMFEGNNNYSNLKSLIFGKSFNQPLEISNDHNENNQKKKIINYKWLTKLENLLNLEFGDSFQQDIKIGQLPNNLTNLVLSKCYQGIIENESLPKSILNNSNSIFKYKFDSDGNKKSILLSNGVNSIPKYVTKLEFDNHFNQVIKYGDIPKNVTSIIFGKEFNSFIEPNSLGSSITSIEFGYRFNQPIIDNQLPIENLKTIKFGNSFNQTIEPYQLSKNLKTLGYGISYNQPIQVGLYLNTSLESLKFGPRFNQQIPLKTLPTTLTYLDMYGWTGPIIPGTFPSSLKSLKFNYYNQPLQTSSLPSLTSLELLEDFNQPININTLPITLKYLKLGRNYSHDLSNSLPKSLTSLDISSTNTKFNIDSLPNLNTITLSNHDFNLINNLDFTIFSNYIKIK</sequence>
<reference evidence="2 3" key="1">
    <citation type="submission" date="2023-11" db="EMBL/GenBank/DDBJ databases">
        <title>Dfirmibasis_genome.</title>
        <authorList>
            <person name="Edelbroek B."/>
            <person name="Kjellin J."/>
            <person name="Jerlstrom-Hultqvist J."/>
            <person name="Soderbom F."/>
        </authorList>
    </citation>
    <scope>NUCLEOTIDE SEQUENCE [LARGE SCALE GENOMIC DNA]</scope>
    <source>
        <strain evidence="2 3">TNS-C-14</strain>
    </source>
</reference>
<evidence type="ECO:0000313" key="2">
    <source>
        <dbReference type="EMBL" id="KAK5580064.1"/>
    </source>
</evidence>
<evidence type="ECO:0000313" key="3">
    <source>
        <dbReference type="Proteomes" id="UP001344447"/>
    </source>
</evidence>
<dbReference type="Proteomes" id="UP001344447">
    <property type="component" value="Unassembled WGS sequence"/>
</dbReference>
<keyword evidence="1" id="KW-0677">Repeat</keyword>
<organism evidence="2 3">
    <name type="scientific">Dictyostelium firmibasis</name>
    <dbReference type="NCBI Taxonomy" id="79012"/>
    <lineage>
        <taxon>Eukaryota</taxon>
        <taxon>Amoebozoa</taxon>
        <taxon>Evosea</taxon>
        <taxon>Eumycetozoa</taxon>
        <taxon>Dictyostelia</taxon>
        <taxon>Dictyosteliales</taxon>
        <taxon>Dictyosteliaceae</taxon>
        <taxon>Dictyostelium</taxon>
    </lineage>
</organism>
<name>A0AAN7TUR2_9MYCE</name>
<evidence type="ECO:0000256" key="1">
    <source>
        <dbReference type="ARBA" id="ARBA00022737"/>
    </source>
</evidence>
<protein>
    <recommendedName>
        <fullName evidence="4">FNIP repeat-containing protein</fullName>
    </recommendedName>
</protein>
<gene>
    <name evidence="2" type="ORF">RB653_000077</name>
</gene>
<comment type="caution">
    <text evidence="2">The sequence shown here is derived from an EMBL/GenBank/DDBJ whole genome shotgun (WGS) entry which is preliminary data.</text>
</comment>
<dbReference type="EMBL" id="JAVFKY010000002">
    <property type="protein sequence ID" value="KAK5580064.1"/>
    <property type="molecule type" value="Genomic_DNA"/>
</dbReference>
<proteinExistence type="predicted"/>
<dbReference type="InterPro" id="IPR008615">
    <property type="entry name" value="FNIP"/>
</dbReference>
<dbReference type="InterPro" id="IPR051251">
    <property type="entry name" value="STK_FNIP-Repeat"/>
</dbReference>
<keyword evidence="3" id="KW-1185">Reference proteome</keyword>
<evidence type="ECO:0008006" key="4">
    <source>
        <dbReference type="Google" id="ProtNLM"/>
    </source>
</evidence>
<dbReference type="PANTHER" id="PTHR32134">
    <property type="entry name" value="FNIP REPEAT-CONTAINING PROTEIN"/>
    <property type="match status" value="1"/>
</dbReference>
<dbReference type="Pfam" id="PF05725">
    <property type="entry name" value="FNIP"/>
    <property type="match status" value="7"/>
</dbReference>
<accession>A0AAN7TUR2</accession>
<dbReference type="PANTHER" id="PTHR32134:SF92">
    <property type="entry name" value="FNIP REPEAT-CONTAINING PROTEIN"/>
    <property type="match status" value="1"/>
</dbReference>
<dbReference type="AlphaFoldDB" id="A0AAN7TUR2"/>